<dbReference type="InterPro" id="IPR013216">
    <property type="entry name" value="Methyltransf_11"/>
</dbReference>
<evidence type="ECO:0000313" key="7">
    <source>
        <dbReference type="EMBL" id="MFC7598978.1"/>
    </source>
</evidence>
<evidence type="ECO:0000259" key="6">
    <source>
        <dbReference type="Pfam" id="PF08241"/>
    </source>
</evidence>
<dbReference type="SUPFAM" id="SSF53335">
    <property type="entry name" value="S-adenosyl-L-methionine-dependent methyltransferases"/>
    <property type="match status" value="1"/>
</dbReference>
<dbReference type="GO" id="GO:0102208">
    <property type="term" value="F:2-polyprenyl-6-hydroxyphenol methylase activity"/>
    <property type="evidence" value="ECO:0007669"/>
    <property type="project" value="UniProtKB-EC"/>
</dbReference>
<dbReference type="Gene3D" id="3.40.50.150">
    <property type="entry name" value="Vaccinia Virus protein VP39"/>
    <property type="match status" value="1"/>
</dbReference>
<evidence type="ECO:0000313" key="8">
    <source>
        <dbReference type="Proteomes" id="UP001596514"/>
    </source>
</evidence>
<organism evidence="7 8">
    <name type="scientific">Streptosporangium amethystogenes subsp. fukuiense</name>
    <dbReference type="NCBI Taxonomy" id="698418"/>
    <lineage>
        <taxon>Bacteria</taxon>
        <taxon>Bacillati</taxon>
        <taxon>Actinomycetota</taxon>
        <taxon>Actinomycetes</taxon>
        <taxon>Streptosporangiales</taxon>
        <taxon>Streptosporangiaceae</taxon>
        <taxon>Streptosporangium</taxon>
    </lineage>
</organism>
<comment type="caution">
    <text evidence="7">The sequence shown here is derived from an EMBL/GenBank/DDBJ whole genome shotgun (WGS) entry which is preliminary data.</text>
</comment>
<dbReference type="CDD" id="cd02440">
    <property type="entry name" value="AdoMet_MTases"/>
    <property type="match status" value="1"/>
</dbReference>
<keyword evidence="2 7" id="KW-0489">Methyltransferase</keyword>
<dbReference type="RefSeq" id="WP_386368847.1">
    <property type="nucleotide sequence ID" value="NZ_JBHTEE010000001.1"/>
</dbReference>
<accession>A0ABW2SSK6</accession>
<reference evidence="8" key="1">
    <citation type="journal article" date="2019" name="Int. J. Syst. Evol. Microbiol.">
        <title>The Global Catalogue of Microorganisms (GCM) 10K type strain sequencing project: providing services to taxonomists for standard genome sequencing and annotation.</title>
        <authorList>
            <consortium name="The Broad Institute Genomics Platform"/>
            <consortium name="The Broad Institute Genome Sequencing Center for Infectious Disease"/>
            <person name="Wu L."/>
            <person name="Ma J."/>
        </authorList>
    </citation>
    <scope>NUCLEOTIDE SEQUENCE [LARGE SCALE GENOMIC DNA]</scope>
    <source>
        <strain evidence="8">JCM 10083</strain>
    </source>
</reference>
<keyword evidence="3 7" id="KW-0808">Transferase</keyword>
<evidence type="ECO:0000256" key="3">
    <source>
        <dbReference type="ARBA" id="ARBA00022679"/>
    </source>
</evidence>
<dbReference type="PANTHER" id="PTHR44307:SF2">
    <property type="entry name" value="PHOSPHOETHANOLAMINE METHYLTRANSFERASE ISOFORM X1"/>
    <property type="match status" value="1"/>
</dbReference>
<dbReference type="EMBL" id="JBHTEE010000001">
    <property type="protein sequence ID" value="MFC7598978.1"/>
    <property type="molecule type" value="Genomic_DNA"/>
</dbReference>
<sequence>MNASGWSAAELVGKAVLECGSGAGRFTEVLCETGAQVTSVDISSAVHANAASNGHFPRLRLVQASIYALPFPEESFDFLFCCGVIQHTPDVEKTFKTLFRYLRPGGRFCIDVYAAIVAYPHPRQLLRPITKHVPPAKLYALVEKAVPKLLPLSMKLSAVPWAGQCLARLIPVANHRYLGVTDERPPGAGRCWTPSTGSRRATKNRRPGDVLSGGHRSWVCVRSPSNVTAGCTSSAASNNRRPHVGDRRASAGLARLGGRLLSVLLRVTPVKRPRPAGRSHLHPHRTPDDHSG</sequence>
<gene>
    <name evidence="7" type="ORF">ACFQVD_02510</name>
</gene>
<comment type="pathway">
    <text evidence="1">Lipid metabolism.</text>
</comment>
<dbReference type="GO" id="GO:0061542">
    <property type="term" value="F:3-demethylubiquinol 3-O-methyltransferase activity"/>
    <property type="evidence" value="ECO:0007669"/>
    <property type="project" value="UniProtKB-EC"/>
</dbReference>
<dbReference type="Pfam" id="PF08241">
    <property type="entry name" value="Methyltransf_11"/>
    <property type="match status" value="1"/>
</dbReference>
<feature type="compositionally biased region" description="Basic residues" evidence="5">
    <location>
        <begin position="269"/>
        <end position="284"/>
    </location>
</feature>
<evidence type="ECO:0000256" key="2">
    <source>
        <dbReference type="ARBA" id="ARBA00022603"/>
    </source>
</evidence>
<dbReference type="GO" id="GO:0032259">
    <property type="term" value="P:methylation"/>
    <property type="evidence" value="ECO:0007669"/>
    <property type="project" value="UniProtKB-KW"/>
</dbReference>
<protein>
    <submittedName>
        <fullName evidence="7">Class I SAM-dependent methyltransferase</fullName>
        <ecNumber evidence="7">2.1.1.222</ecNumber>
        <ecNumber evidence="7">2.1.1.64</ecNumber>
    </submittedName>
</protein>
<dbReference type="EC" id="2.1.1.64" evidence="7"/>
<evidence type="ECO:0000256" key="5">
    <source>
        <dbReference type="SAM" id="MobiDB-lite"/>
    </source>
</evidence>
<dbReference type="EC" id="2.1.1.222" evidence="7"/>
<proteinExistence type="predicted"/>
<evidence type="ECO:0000256" key="4">
    <source>
        <dbReference type="ARBA" id="ARBA00025707"/>
    </source>
</evidence>
<feature type="region of interest" description="Disordered" evidence="5">
    <location>
        <begin position="269"/>
        <end position="292"/>
    </location>
</feature>
<name>A0ABW2SSK6_9ACTN</name>
<dbReference type="Proteomes" id="UP001596514">
    <property type="component" value="Unassembled WGS sequence"/>
</dbReference>
<feature type="domain" description="Methyltransferase type 11" evidence="6">
    <location>
        <begin position="17"/>
        <end position="110"/>
    </location>
</feature>
<keyword evidence="8" id="KW-1185">Reference proteome</keyword>
<comment type="pathway">
    <text evidence="4">Phospholipid metabolism.</text>
</comment>
<evidence type="ECO:0000256" key="1">
    <source>
        <dbReference type="ARBA" id="ARBA00005189"/>
    </source>
</evidence>
<dbReference type="PANTHER" id="PTHR44307">
    <property type="entry name" value="PHOSPHOETHANOLAMINE METHYLTRANSFERASE"/>
    <property type="match status" value="1"/>
</dbReference>
<feature type="region of interest" description="Disordered" evidence="5">
    <location>
        <begin position="188"/>
        <end position="215"/>
    </location>
</feature>
<dbReference type="InterPro" id="IPR029063">
    <property type="entry name" value="SAM-dependent_MTases_sf"/>
</dbReference>